<gene>
    <name evidence="7" type="ORF">GCM10010862_13120</name>
</gene>
<comment type="caution">
    <text evidence="7">The sequence shown here is derived from an EMBL/GenBank/DDBJ whole genome shotgun (WGS) entry which is preliminary data.</text>
</comment>
<dbReference type="RefSeq" id="WP_284339495.1">
    <property type="nucleotide sequence ID" value="NZ_BSNS01000007.1"/>
</dbReference>
<dbReference type="Pfam" id="PF00389">
    <property type="entry name" value="2-Hacid_dh"/>
    <property type="match status" value="1"/>
</dbReference>
<protein>
    <submittedName>
        <fullName evidence="7">2-hydroxyacid dehydrogenase</fullName>
    </submittedName>
</protein>
<dbReference type="Gene3D" id="3.40.50.720">
    <property type="entry name" value="NAD(P)-binding Rossmann-like Domain"/>
    <property type="match status" value="2"/>
</dbReference>
<dbReference type="EMBL" id="BSNS01000007">
    <property type="protein sequence ID" value="GLQ54053.1"/>
    <property type="molecule type" value="Genomic_DNA"/>
</dbReference>
<name>A0ABQ5W2U3_9HYPH</name>
<sequence>MAATGRRVIVAPYPRTMREILAEEDLERLGGFAEIVWGRDEELPAERLNAALSDAWALVGFAPALSGADIDRASELKAVVEVGGHFPPAIDYEACFARGIRVLSCAPAFARPVAEMALAMTLTSCRGLVAAHLDFRASREEWQGDRRGDFSLYGAELGFVGFGSIARELATLLRPFGCRIRVFDPWLTDSVITAAGCVPASLEEVMAECRAIYVLASPTPENKGLISRQLIASVQQDALLVVISRAHLVDFDALVEAADSGRIQAAVDVFPVEPVPRDATVRGSANMVLSPHRAASIRRERQAIGRMAVDDLELMSRGLPPLVLQAAQPEAIRKRILPKADAPAPPSGSNSRRRHRDRTG</sequence>
<evidence type="ECO:0000313" key="8">
    <source>
        <dbReference type="Proteomes" id="UP001156691"/>
    </source>
</evidence>
<comment type="similarity">
    <text evidence="3">Belongs to the D-isomer specific 2-hydroxyacid dehydrogenase family.</text>
</comment>
<keyword evidence="8" id="KW-1185">Reference proteome</keyword>
<dbReference type="Proteomes" id="UP001156691">
    <property type="component" value="Unassembled WGS sequence"/>
</dbReference>
<dbReference type="PANTHER" id="PTHR10996">
    <property type="entry name" value="2-HYDROXYACID DEHYDROGENASE-RELATED"/>
    <property type="match status" value="1"/>
</dbReference>
<feature type="domain" description="D-isomer specific 2-hydroxyacid dehydrogenase catalytic" evidence="5">
    <location>
        <begin position="23"/>
        <end position="310"/>
    </location>
</feature>
<dbReference type="PANTHER" id="PTHR10996:SF178">
    <property type="entry name" value="2-HYDROXYACID DEHYDROGENASE YGL185C-RELATED"/>
    <property type="match status" value="1"/>
</dbReference>
<keyword evidence="2" id="KW-0520">NAD</keyword>
<feature type="domain" description="D-isomer specific 2-hydroxyacid dehydrogenase NAD-binding" evidence="6">
    <location>
        <begin position="118"/>
        <end position="294"/>
    </location>
</feature>
<evidence type="ECO:0000256" key="3">
    <source>
        <dbReference type="RuleBase" id="RU003719"/>
    </source>
</evidence>
<dbReference type="Pfam" id="PF02826">
    <property type="entry name" value="2-Hacid_dh_C"/>
    <property type="match status" value="1"/>
</dbReference>
<feature type="compositionally biased region" description="Basic residues" evidence="4">
    <location>
        <begin position="351"/>
        <end position="360"/>
    </location>
</feature>
<dbReference type="InterPro" id="IPR036291">
    <property type="entry name" value="NAD(P)-bd_dom_sf"/>
</dbReference>
<proteinExistence type="inferred from homology"/>
<dbReference type="InterPro" id="IPR006139">
    <property type="entry name" value="D-isomer_2_OHA_DH_cat_dom"/>
</dbReference>
<accession>A0ABQ5W2U3</accession>
<dbReference type="SUPFAM" id="SSF52283">
    <property type="entry name" value="Formate/glycerate dehydrogenase catalytic domain-like"/>
    <property type="match status" value="1"/>
</dbReference>
<evidence type="ECO:0000256" key="4">
    <source>
        <dbReference type="SAM" id="MobiDB-lite"/>
    </source>
</evidence>
<dbReference type="InterPro" id="IPR050223">
    <property type="entry name" value="D-isomer_2-hydroxyacid_DH"/>
</dbReference>
<evidence type="ECO:0000259" key="6">
    <source>
        <dbReference type="Pfam" id="PF02826"/>
    </source>
</evidence>
<feature type="region of interest" description="Disordered" evidence="4">
    <location>
        <begin position="335"/>
        <end position="360"/>
    </location>
</feature>
<dbReference type="SUPFAM" id="SSF51735">
    <property type="entry name" value="NAD(P)-binding Rossmann-fold domains"/>
    <property type="match status" value="1"/>
</dbReference>
<evidence type="ECO:0000259" key="5">
    <source>
        <dbReference type="Pfam" id="PF00389"/>
    </source>
</evidence>
<evidence type="ECO:0000313" key="7">
    <source>
        <dbReference type="EMBL" id="GLQ54053.1"/>
    </source>
</evidence>
<dbReference type="InterPro" id="IPR006140">
    <property type="entry name" value="D-isomer_DH_NAD-bd"/>
</dbReference>
<evidence type="ECO:0000256" key="2">
    <source>
        <dbReference type="ARBA" id="ARBA00023027"/>
    </source>
</evidence>
<reference evidence="8" key="1">
    <citation type="journal article" date="2019" name="Int. J. Syst. Evol. Microbiol.">
        <title>The Global Catalogue of Microorganisms (GCM) 10K type strain sequencing project: providing services to taxonomists for standard genome sequencing and annotation.</title>
        <authorList>
            <consortium name="The Broad Institute Genomics Platform"/>
            <consortium name="The Broad Institute Genome Sequencing Center for Infectious Disease"/>
            <person name="Wu L."/>
            <person name="Ma J."/>
        </authorList>
    </citation>
    <scope>NUCLEOTIDE SEQUENCE [LARGE SCALE GENOMIC DNA]</scope>
    <source>
        <strain evidence="8">NBRC 112416</strain>
    </source>
</reference>
<keyword evidence="1 3" id="KW-0560">Oxidoreductase</keyword>
<evidence type="ECO:0000256" key="1">
    <source>
        <dbReference type="ARBA" id="ARBA00023002"/>
    </source>
</evidence>
<organism evidence="7 8">
    <name type="scientific">Devosia nitrariae</name>
    <dbReference type="NCBI Taxonomy" id="2071872"/>
    <lineage>
        <taxon>Bacteria</taxon>
        <taxon>Pseudomonadati</taxon>
        <taxon>Pseudomonadota</taxon>
        <taxon>Alphaproteobacteria</taxon>
        <taxon>Hyphomicrobiales</taxon>
        <taxon>Devosiaceae</taxon>
        <taxon>Devosia</taxon>
    </lineage>
</organism>